<dbReference type="EMBL" id="GISG01201291">
    <property type="protein sequence ID" value="MBA4658633.1"/>
    <property type="molecule type" value="Transcribed_RNA"/>
</dbReference>
<feature type="compositionally biased region" description="Basic and acidic residues" evidence="7">
    <location>
        <begin position="225"/>
        <end position="235"/>
    </location>
</feature>
<keyword evidence="5" id="KW-0804">Transcription</keyword>
<dbReference type="PANTHER" id="PTHR31072:SF226">
    <property type="entry name" value="TRANSCRIPTION FACTOR TCP18"/>
    <property type="match status" value="1"/>
</dbReference>
<name>A0A7C9A6F9_OPUST</name>
<evidence type="ECO:0000256" key="2">
    <source>
        <dbReference type="ARBA" id="ARBA00022473"/>
    </source>
</evidence>
<evidence type="ECO:0000259" key="8">
    <source>
        <dbReference type="PROSITE" id="PS51369"/>
    </source>
</evidence>
<accession>A0A7C9A6F9</accession>
<feature type="domain" description="R" evidence="9">
    <location>
        <begin position="260"/>
        <end position="277"/>
    </location>
</feature>
<dbReference type="InterPro" id="IPR017888">
    <property type="entry name" value="CYC/TB1_R_domain"/>
</dbReference>
<evidence type="ECO:0000256" key="7">
    <source>
        <dbReference type="SAM" id="MobiDB-lite"/>
    </source>
</evidence>
<dbReference type="GO" id="GO:2000032">
    <property type="term" value="P:regulation of secondary shoot formation"/>
    <property type="evidence" value="ECO:0007669"/>
    <property type="project" value="TreeGrafter"/>
</dbReference>
<dbReference type="InterPro" id="IPR017887">
    <property type="entry name" value="TF_TCP_subgr"/>
</dbReference>
<reference evidence="10" key="2">
    <citation type="submission" date="2020-07" db="EMBL/GenBank/DDBJ databases">
        <authorList>
            <person name="Vera ALvarez R."/>
            <person name="Arias-Moreno D.M."/>
            <person name="Jimenez-Jacinto V."/>
            <person name="Jimenez-Bremont J.F."/>
            <person name="Swaminathan K."/>
            <person name="Moose S.P."/>
            <person name="Guerrero-Gonzalez M.L."/>
            <person name="Marino-Ramirez L."/>
            <person name="Landsman D."/>
            <person name="Rodriguez-Kessler M."/>
            <person name="Delgado-Sanchez P."/>
        </authorList>
    </citation>
    <scope>NUCLEOTIDE SEQUENCE</scope>
    <source>
        <tissue evidence="10">Cladode</tissue>
    </source>
</reference>
<dbReference type="PANTHER" id="PTHR31072">
    <property type="entry name" value="TRANSCRIPTION FACTOR TCP4-RELATED"/>
    <property type="match status" value="1"/>
</dbReference>
<keyword evidence="2" id="KW-0217">Developmental protein</keyword>
<evidence type="ECO:0008006" key="11">
    <source>
        <dbReference type="Google" id="ProtNLM"/>
    </source>
</evidence>
<reference evidence="10" key="1">
    <citation type="journal article" date="2013" name="J. Plant Res.">
        <title>Effect of fungi and light on seed germination of three Opuntia species from semiarid lands of central Mexico.</title>
        <authorList>
            <person name="Delgado-Sanchez P."/>
            <person name="Jimenez-Bremont J.F."/>
            <person name="Guerrero-Gonzalez Mde L."/>
            <person name="Flores J."/>
        </authorList>
    </citation>
    <scope>NUCLEOTIDE SEQUENCE</scope>
    <source>
        <tissue evidence="10">Cladode</tissue>
    </source>
</reference>
<feature type="region of interest" description="Disordered" evidence="7">
    <location>
        <begin position="118"/>
        <end position="146"/>
    </location>
</feature>
<dbReference type="GO" id="GO:0005634">
    <property type="term" value="C:nucleus"/>
    <property type="evidence" value="ECO:0007669"/>
    <property type="project" value="UniProtKB-SubCell"/>
</dbReference>
<feature type="compositionally biased region" description="Polar residues" evidence="7">
    <location>
        <begin position="307"/>
        <end position="321"/>
    </location>
</feature>
<sequence length="369" mass="41265">MFSSSSFSTFNNNSFSASPTMFCVDNMMMSYLDDDFNPSSKQNGPSYQTSYYHSPSPLICNEIDIYGDSFSSLHELAIIQQASLRPNSAIVTDDSSPFAVITKTDSNKGEEAVNGIVEDGNKNNEVPRPTSGLGLKRRRTSKRDRHSKIRTAHGLRDRRMRLSLEVACPFFKLQDMLGYDKASSTVEWLLVQAKPAIQELFQSKNASSSGVTKSSMSNSTSNCEVESKIVEEKKGTSKGKRASTIAKENKPKQKRKSTTKESRKEARARARIRTLERQQSRGFTGDDERLRAHSSFEPFKMMEGCKESNSQTRKGNNSIETQDIIDPGSLTTEDWSPLASFAYQSSEISQSVPRYRISMQQTIMGGPRQ</sequence>
<dbReference type="GO" id="GO:0003700">
    <property type="term" value="F:DNA-binding transcription factor activity"/>
    <property type="evidence" value="ECO:0007669"/>
    <property type="project" value="InterPro"/>
</dbReference>
<evidence type="ECO:0000256" key="1">
    <source>
        <dbReference type="ARBA" id="ARBA00004123"/>
    </source>
</evidence>
<evidence type="ECO:0000313" key="10">
    <source>
        <dbReference type="EMBL" id="MBA4658633.1"/>
    </source>
</evidence>
<feature type="region of interest" description="Disordered" evidence="7">
    <location>
        <begin position="307"/>
        <end position="329"/>
    </location>
</feature>
<keyword evidence="3" id="KW-0805">Transcription regulation</keyword>
<dbReference type="PROSITE" id="PS51370">
    <property type="entry name" value="R"/>
    <property type="match status" value="1"/>
</dbReference>
<protein>
    <recommendedName>
        <fullName evidence="11">TCP domain-containing protein</fullName>
    </recommendedName>
</protein>
<keyword evidence="6" id="KW-0539">Nucleus</keyword>
<dbReference type="PROSITE" id="PS51369">
    <property type="entry name" value="TCP"/>
    <property type="match status" value="1"/>
</dbReference>
<evidence type="ECO:0000256" key="3">
    <source>
        <dbReference type="ARBA" id="ARBA00023015"/>
    </source>
</evidence>
<proteinExistence type="predicted"/>
<feature type="domain" description="TCP" evidence="8">
    <location>
        <begin position="142"/>
        <end position="200"/>
    </location>
</feature>
<evidence type="ECO:0000259" key="9">
    <source>
        <dbReference type="PROSITE" id="PS51370"/>
    </source>
</evidence>
<dbReference type="InterPro" id="IPR005333">
    <property type="entry name" value="Transcription_factor_TCP"/>
</dbReference>
<feature type="compositionally biased region" description="Polar residues" evidence="7">
    <location>
        <begin position="204"/>
        <end position="224"/>
    </location>
</feature>
<evidence type="ECO:0000256" key="4">
    <source>
        <dbReference type="ARBA" id="ARBA00023125"/>
    </source>
</evidence>
<dbReference type="GO" id="GO:0043565">
    <property type="term" value="F:sequence-specific DNA binding"/>
    <property type="evidence" value="ECO:0007669"/>
    <property type="project" value="TreeGrafter"/>
</dbReference>
<feature type="compositionally biased region" description="Basic residues" evidence="7">
    <location>
        <begin position="135"/>
        <end position="146"/>
    </location>
</feature>
<evidence type="ECO:0000256" key="6">
    <source>
        <dbReference type="ARBA" id="ARBA00023242"/>
    </source>
</evidence>
<keyword evidence="4" id="KW-0238">DNA-binding</keyword>
<dbReference type="Pfam" id="PF03634">
    <property type="entry name" value="TCP"/>
    <property type="match status" value="1"/>
</dbReference>
<organism evidence="10">
    <name type="scientific">Opuntia streptacantha</name>
    <name type="common">Prickly pear cactus</name>
    <name type="synonym">Opuntia cardona</name>
    <dbReference type="NCBI Taxonomy" id="393608"/>
    <lineage>
        <taxon>Eukaryota</taxon>
        <taxon>Viridiplantae</taxon>
        <taxon>Streptophyta</taxon>
        <taxon>Embryophyta</taxon>
        <taxon>Tracheophyta</taxon>
        <taxon>Spermatophyta</taxon>
        <taxon>Magnoliopsida</taxon>
        <taxon>eudicotyledons</taxon>
        <taxon>Gunneridae</taxon>
        <taxon>Pentapetalae</taxon>
        <taxon>Caryophyllales</taxon>
        <taxon>Cactineae</taxon>
        <taxon>Cactaceae</taxon>
        <taxon>Opuntioideae</taxon>
        <taxon>Opuntia</taxon>
    </lineage>
</organism>
<feature type="region of interest" description="Disordered" evidence="7">
    <location>
        <begin position="204"/>
        <end position="270"/>
    </location>
</feature>
<dbReference type="AlphaFoldDB" id="A0A7C9A6F9"/>
<feature type="compositionally biased region" description="Basic and acidic residues" evidence="7">
    <location>
        <begin position="258"/>
        <end position="270"/>
    </location>
</feature>
<evidence type="ECO:0000256" key="5">
    <source>
        <dbReference type="ARBA" id="ARBA00023163"/>
    </source>
</evidence>
<comment type="subcellular location">
    <subcellularLocation>
        <location evidence="1">Nucleus</location>
    </subcellularLocation>
</comment>